<keyword evidence="2" id="KW-1185">Reference proteome</keyword>
<dbReference type="EMBL" id="JBBMFK010000013">
    <property type="protein sequence ID" value="MEQ2443621.1"/>
    <property type="molecule type" value="Genomic_DNA"/>
</dbReference>
<reference evidence="1 2" key="1">
    <citation type="submission" date="2024-03" db="EMBL/GenBank/DDBJ databases">
        <title>Human intestinal bacterial collection.</title>
        <authorList>
            <person name="Pauvert C."/>
            <person name="Hitch T.C.A."/>
            <person name="Clavel T."/>
        </authorList>
    </citation>
    <scope>NUCLEOTIDE SEQUENCE [LARGE SCALE GENOMIC DNA]</scope>
    <source>
        <strain evidence="1 2">CLA-AP-H29</strain>
    </source>
</reference>
<accession>A0ABV1EAZ6</accession>
<dbReference type="Proteomes" id="UP001464378">
    <property type="component" value="Unassembled WGS sequence"/>
</dbReference>
<sequence length="402" mass="46276">MKPTATDIEDFVRDLFHWLYIDYAHCVGYASPDDENDFSPNPIEKHGKLQKKTLARAAKSLGLPIEALMQLDGREISSWMTKYPYFKLRSEFEKELEKLRYGPRLAEHRLLKAILGDQIHNHDVLPVQYNYRSVYQRLLELLRQMDKEVPGTFHEGAAMQGLRIGTAQLCHFSKIKELCDSYLEMVKRENELFQAALTNELSESEISEFNRLASVLEMEDRYDPDQYLYYDRLVKYRGVYQAEGVVEIGDTVRLSPFGSFAPYRCAEFLDDIETVQKFVNLYPSMKKDMREFAMAVSKFQFRFKWSDAAPAQPETVELPGLGMTVEVGPDSFNPPDETVIFVPKTDEELGTDKEYVERLKAVSSSTSIGGLRVPYTPSEESDREMIARVWARSNARGGEDDE</sequence>
<protein>
    <submittedName>
        <fullName evidence="1">Uncharacterized protein</fullName>
    </submittedName>
</protein>
<gene>
    <name evidence="1" type="ORF">WMO64_09065</name>
</gene>
<proteinExistence type="predicted"/>
<evidence type="ECO:0000313" key="2">
    <source>
        <dbReference type="Proteomes" id="UP001464378"/>
    </source>
</evidence>
<comment type="caution">
    <text evidence="1">The sequence shown here is derived from an EMBL/GenBank/DDBJ whole genome shotgun (WGS) entry which is preliminary data.</text>
</comment>
<name>A0ABV1EAZ6_9FIRM</name>
<dbReference type="RefSeq" id="WP_075705379.1">
    <property type="nucleotide sequence ID" value="NZ_JBBMFK010000013.1"/>
</dbReference>
<evidence type="ECO:0000313" key="1">
    <source>
        <dbReference type="EMBL" id="MEQ2443621.1"/>
    </source>
</evidence>
<organism evidence="1 2">
    <name type="scientific">Pseudoflavonifractor intestinihominis</name>
    <dbReference type="NCBI Taxonomy" id="3133171"/>
    <lineage>
        <taxon>Bacteria</taxon>
        <taxon>Bacillati</taxon>
        <taxon>Bacillota</taxon>
        <taxon>Clostridia</taxon>
        <taxon>Eubacteriales</taxon>
        <taxon>Oscillospiraceae</taxon>
        <taxon>Pseudoflavonifractor</taxon>
    </lineage>
</organism>